<organism evidence="2 3">
    <name type="scientific">Trifolium medium</name>
    <dbReference type="NCBI Taxonomy" id="97028"/>
    <lineage>
        <taxon>Eukaryota</taxon>
        <taxon>Viridiplantae</taxon>
        <taxon>Streptophyta</taxon>
        <taxon>Embryophyta</taxon>
        <taxon>Tracheophyta</taxon>
        <taxon>Spermatophyta</taxon>
        <taxon>Magnoliopsida</taxon>
        <taxon>eudicotyledons</taxon>
        <taxon>Gunneridae</taxon>
        <taxon>Pentapetalae</taxon>
        <taxon>rosids</taxon>
        <taxon>fabids</taxon>
        <taxon>Fabales</taxon>
        <taxon>Fabaceae</taxon>
        <taxon>Papilionoideae</taxon>
        <taxon>50 kb inversion clade</taxon>
        <taxon>NPAAA clade</taxon>
        <taxon>Hologalegina</taxon>
        <taxon>IRL clade</taxon>
        <taxon>Trifolieae</taxon>
        <taxon>Trifolium</taxon>
    </lineage>
</organism>
<name>A0A392W6W5_9FABA</name>
<dbReference type="AlphaFoldDB" id="A0A392W6W5"/>
<comment type="caution">
    <text evidence="2">The sequence shown here is derived from an EMBL/GenBank/DDBJ whole genome shotgun (WGS) entry which is preliminary data.</text>
</comment>
<feature type="region of interest" description="Disordered" evidence="1">
    <location>
        <begin position="1"/>
        <end position="30"/>
    </location>
</feature>
<protein>
    <submittedName>
        <fullName evidence="2">Uncharacterized protein</fullName>
    </submittedName>
</protein>
<keyword evidence="3" id="KW-1185">Reference proteome</keyword>
<dbReference type="EMBL" id="LXQA011389004">
    <property type="protein sequence ID" value="MCI95513.1"/>
    <property type="molecule type" value="Genomic_DNA"/>
</dbReference>
<evidence type="ECO:0000256" key="1">
    <source>
        <dbReference type="SAM" id="MobiDB-lite"/>
    </source>
</evidence>
<evidence type="ECO:0000313" key="2">
    <source>
        <dbReference type="EMBL" id="MCI95513.1"/>
    </source>
</evidence>
<sequence>MEGGGRDKAQELASAVDREGSPKARHVLWR</sequence>
<reference evidence="2 3" key="1">
    <citation type="journal article" date="2018" name="Front. Plant Sci.">
        <title>Red Clover (Trifolium pratense) and Zigzag Clover (T. medium) - A Picture of Genomic Similarities and Differences.</title>
        <authorList>
            <person name="Dluhosova J."/>
            <person name="Istvanek J."/>
            <person name="Nedelnik J."/>
            <person name="Repkova J."/>
        </authorList>
    </citation>
    <scope>NUCLEOTIDE SEQUENCE [LARGE SCALE GENOMIC DNA]</scope>
    <source>
        <strain evidence="3">cv. 10/8</strain>
        <tissue evidence="2">Leaf</tissue>
    </source>
</reference>
<feature type="non-terminal residue" evidence="2">
    <location>
        <position position="30"/>
    </location>
</feature>
<accession>A0A392W6W5</accession>
<evidence type="ECO:0000313" key="3">
    <source>
        <dbReference type="Proteomes" id="UP000265520"/>
    </source>
</evidence>
<proteinExistence type="predicted"/>
<feature type="compositionally biased region" description="Basic and acidic residues" evidence="1">
    <location>
        <begin position="1"/>
        <end position="22"/>
    </location>
</feature>
<dbReference type="Proteomes" id="UP000265520">
    <property type="component" value="Unassembled WGS sequence"/>
</dbReference>